<dbReference type="InterPro" id="IPR006026">
    <property type="entry name" value="Peptidase_Metallo"/>
</dbReference>
<dbReference type="InterPro" id="IPR018487">
    <property type="entry name" value="Hemopexin-like_repeat"/>
</dbReference>
<keyword evidence="10" id="KW-0677">Repeat</keyword>
<dbReference type="Gene3D" id="3.40.390.10">
    <property type="entry name" value="Collagenase (Catalytic Domain)"/>
    <property type="match status" value="1"/>
</dbReference>
<dbReference type="SUPFAM" id="SSF47090">
    <property type="entry name" value="PGBD-like"/>
    <property type="match status" value="1"/>
</dbReference>
<dbReference type="SUPFAM" id="SSF50923">
    <property type="entry name" value="Hemopexin-like domain"/>
    <property type="match status" value="1"/>
</dbReference>
<evidence type="ECO:0000256" key="7">
    <source>
        <dbReference type="ARBA" id="ARBA00022670"/>
    </source>
</evidence>
<evidence type="ECO:0000256" key="12">
    <source>
        <dbReference type="ARBA" id="ARBA00022833"/>
    </source>
</evidence>
<evidence type="ECO:0000256" key="16">
    <source>
        <dbReference type="ARBA" id="ARBA00023145"/>
    </source>
</evidence>
<reference evidence="21" key="2">
    <citation type="submission" date="2025-08" db="UniProtKB">
        <authorList>
            <consortium name="Ensembl"/>
        </authorList>
    </citation>
    <scope>IDENTIFICATION</scope>
    <source>
        <strain evidence="21">breed Abyssinian</strain>
    </source>
</reference>
<keyword evidence="17" id="KW-1015">Disulfide bond</keyword>
<feature type="repeat" description="Hemopexin" evidence="18">
    <location>
        <begin position="390"/>
        <end position="435"/>
    </location>
</feature>
<reference evidence="21 22" key="1">
    <citation type="submission" date="2021-02" db="EMBL/GenBank/DDBJ databases">
        <title>Safari Cat Assemblies.</title>
        <authorList>
            <person name="Bredemeyer K.R."/>
            <person name="Murphy W.J."/>
        </authorList>
    </citation>
    <scope>NUCLEOTIDE SEQUENCE [LARGE SCALE GENOMIC DNA]</scope>
</reference>
<keyword evidence="11" id="KW-0378">Hydrolase</keyword>
<dbReference type="InterPro" id="IPR000585">
    <property type="entry name" value="Hemopexin-like_dom"/>
</dbReference>
<organism evidence="21 22">
    <name type="scientific">Felis catus</name>
    <name type="common">Cat</name>
    <name type="synonym">Felis silvestris catus</name>
    <dbReference type="NCBI Taxonomy" id="9685"/>
    <lineage>
        <taxon>Eukaryota</taxon>
        <taxon>Metazoa</taxon>
        <taxon>Chordata</taxon>
        <taxon>Craniata</taxon>
        <taxon>Vertebrata</taxon>
        <taxon>Euteleostomi</taxon>
        <taxon>Mammalia</taxon>
        <taxon>Eutheria</taxon>
        <taxon>Laurasiatheria</taxon>
        <taxon>Carnivora</taxon>
        <taxon>Feliformia</taxon>
        <taxon>Felidae</taxon>
        <taxon>Felinae</taxon>
        <taxon>Felis</taxon>
    </lineage>
</organism>
<dbReference type="Pfam" id="PF00045">
    <property type="entry name" value="Hemopexin"/>
    <property type="match status" value="2"/>
</dbReference>
<dbReference type="SMART" id="SM00120">
    <property type="entry name" value="HX"/>
    <property type="match status" value="3"/>
</dbReference>
<evidence type="ECO:0000256" key="5">
    <source>
        <dbReference type="ARBA" id="ARBA00022525"/>
    </source>
</evidence>
<dbReference type="InterPro" id="IPR021190">
    <property type="entry name" value="Pept_M10A"/>
</dbReference>
<evidence type="ECO:0000256" key="4">
    <source>
        <dbReference type="ARBA" id="ARBA00010370"/>
    </source>
</evidence>
<keyword evidence="16" id="KW-0865">Zymogen</keyword>
<feature type="repeat" description="Hemopexin" evidence="18">
    <location>
        <begin position="341"/>
        <end position="389"/>
    </location>
</feature>
<dbReference type="InterPro" id="IPR036375">
    <property type="entry name" value="Hemopexin-like_dom_sf"/>
</dbReference>
<gene>
    <name evidence="21" type="primary">MMP1</name>
</gene>
<dbReference type="CDD" id="cd04278">
    <property type="entry name" value="ZnMc_MMP"/>
    <property type="match status" value="1"/>
</dbReference>
<feature type="chain" id="PRO_5047432828" description="Peptidase metallopeptidase domain-containing protein" evidence="19">
    <location>
        <begin position="20"/>
        <end position="438"/>
    </location>
</feature>
<comment type="similarity">
    <text evidence="4">Belongs to the peptidase M10A family.</text>
</comment>
<comment type="subcellular location">
    <subcellularLocation>
        <location evidence="3">Secreted</location>
        <location evidence="3">Extracellular space</location>
        <location evidence="3">Extracellular matrix</location>
    </subcellularLocation>
</comment>
<feature type="signal peptide" evidence="19">
    <location>
        <begin position="1"/>
        <end position="19"/>
    </location>
</feature>
<evidence type="ECO:0000256" key="13">
    <source>
        <dbReference type="ARBA" id="ARBA00022837"/>
    </source>
</evidence>
<keyword evidence="13" id="KW-0106">Calcium</keyword>
<feature type="domain" description="Peptidase metallopeptidase" evidence="20">
    <location>
        <begin position="95"/>
        <end position="252"/>
    </location>
</feature>
<keyword evidence="8" id="KW-0479">Metal-binding</keyword>
<keyword evidence="9 19" id="KW-0732">Signal</keyword>
<evidence type="ECO:0000256" key="17">
    <source>
        <dbReference type="ARBA" id="ARBA00023157"/>
    </source>
</evidence>
<evidence type="ECO:0000256" key="3">
    <source>
        <dbReference type="ARBA" id="ARBA00004498"/>
    </source>
</evidence>
<evidence type="ECO:0000259" key="20">
    <source>
        <dbReference type="SMART" id="SM00235"/>
    </source>
</evidence>
<evidence type="ECO:0000313" key="21">
    <source>
        <dbReference type="Ensembl" id="ENSFCTP00005034462.1"/>
    </source>
</evidence>
<dbReference type="InterPro" id="IPR001818">
    <property type="entry name" value="Pept_M10_metallopeptidase"/>
</dbReference>
<evidence type="ECO:0000256" key="8">
    <source>
        <dbReference type="ARBA" id="ARBA00022723"/>
    </source>
</evidence>
<dbReference type="InterPro" id="IPR002477">
    <property type="entry name" value="Peptidoglycan-bd-like"/>
</dbReference>
<dbReference type="PRINTS" id="PR00138">
    <property type="entry name" value="MATRIXIN"/>
</dbReference>
<keyword evidence="14" id="KW-0482">Metalloprotease</keyword>
<keyword evidence="15" id="KW-0177">Collagen degradation</keyword>
<dbReference type="InterPro" id="IPR024079">
    <property type="entry name" value="MetalloPept_cat_dom_sf"/>
</dbReference>
<keyword evidence="22" id="KW-1185">Reference proteome</keyword>
<name>A0ABI7YHY8_FELCA</name>
<keyword evidence="12" id="KW-0862">Zinc</keyword>
<dbReference type="GeneTree" id="ENSGT00940000154907"/>
<dbReference type="Gene3D" id="2.110.10.10">
    <property type="entry name" value="Hemopexin-like domain"/>
    <property type="match status" value="1"/>
</dbReference>
<dbReference type="Ensembl" id="ENSFCTT00005047813.1">
    <property type="protein sequence ID" value="ENSFCTP00005034462.1"/>
    <property type="gene ID" value="ENSFCTG00005016664.1"/>
</dbReference>
<keyword evidence="7" id="KW-0645">Protease</keyword>
<evidence type="ECO:0000256" key="10">
    <source>
        <dbReference type="ARBA" id="ARBA00022737"/>
    </source>
</evidence>
<dbReference type="SMART" id="SM00235">
    <property type="entry name" value="ZnMc"/>
    <property type="match status" value="1"/>
</dbReference>
<evidence type="ECO:0000256" key="1">
    <source>
        <dbReference type="ARBA" id="ARBA00001913"/>
    </source>
</evidence>
<dbReference type="Pfam" id="PF00413">
    <property type="entry name" value="Peptidase_M10"/>
    <property type="match status" value="1"/>
</dbReference>
<dbReference type="Proteomes" id="UP000823872">
    <property type="component" value="Chromosome D1"/>
</dbReference>
<evidence type="ECO:0000256" key="19">
    <source>
        <dbReference type="SAM" id="SignalP"/>
    </source>
</evidence>
<dbReference type="PANTHER" id="PTHR10201:SF151">
    <property type="entry name" value="INTERSTITIAL COLLAGENASE"/>
    <property type="match status" value="1"/>
</dbReference>
<proteinExistence type="inferred from homology"/>
<dbReference type="PANTHER" id="PTHR10201">
    <property type="entry name" value="MATRIX METALLOPROTEINASE"/>
    <property type="match status" value="1"/>
</dbReference>
<evidence type="ECO:0000256" key="14">
    <source>
        <dbReference type="ARBA" id="ARBA00023049"/>
    </source>
</evidence>
<comment type="cofactor">
    <cofactor evidence="2">
        <name>Zn(2+)</name>
        <dbReference type="ChEBI" id="CHEBI:29105"/>
    </cofactor>
</comment>
<evidence type="ECO:0000256" key="18">
    <source>
        <dbReference type="PROSITE-ProRule" id="PRU01011"/>
    </source>
</evidence>
<evidence type="ECO:0000256" key="15">
    <source>
        <dbReference type="ARBA" id="ARBA00023105"/>
    </source>
</evidence>
<keyword evidence="6" id="KW-0272">Extracellular matrix</keyword>
<dbReference type="Pfam" id="PF01471">
    <property type="entry name" value="PG_binding_1"/>
    <property type="match status" value="1"/>
</dbReference>
<sequence length="438" mass="49787">MPSLPLLLLLWGVSRFVFRYLPPYQKYLQKYYNLKTGTNKSGRQRNSGLVVEKLKEMQKFFGLKVTGRPDAETLHVMQQGWCGGPDVAPYVLTEGNPRWEHTDLTYRIENYTPDLPRAEVDRAIEKAFQLWSDVSPLTFTKVSEGQADIMLSFGEVNHGGKSDFGRIRSPLAHVFAPGRGMGGGVHFDEEKTWTDDFRNYNLYYVAAHELGHSLGLLHSDDIGSLMFPRYIYCGDALLSLKDIDAIQAIYGPSKNPIHQPPAPRTNAWLGDTTLGNKTLYPPLVNEYLRESLTTVLRAPGTVFSCSVFLLTGGKYWAIKGHRALYGYPRDIYSSFGFPQRPKKIDAAVHEEETGMTYFFAASEHWGYDENTQSMDVGFPKEITQDFPGVGKKVDAVFQDGGKDDFYFFRGKRQYKFDPKTEQILTVLKTNSWFHCRSK</sequence>
<dbReference type="InterPro" id="IPR036365">
    <property type="entry name" value="PGBD-like_sf"/>
</dbReference>
<dbReference type="SUPFAM" id="SSF55486">
    <property type="entry name" value="Metalloproteases ('zincins'), catalytic domain"/>
    <property type="match status" value="1"/>
</dbReference>
<evidence type="ECO:0000256" key="2">
    <source>
        <dbReference type="ARBA" id="ARBA00001947"/>
    </source>
</evidence>
<evidence type="ECO:0000256" key="9">
    <source>
        <dbReference type="ARBA" id="ARBA00022729"/>
    </source>
</evidence>
<dbReference type="PROSITE" id="PS51642">
    <property type="entry name" value="HEMOPEXIN_2"/>
    <property type="match status" value="2"/>
</dbReference>
<evidence type="ECO:0000256" key="11">
    <source>
        <dbReference type="ARBA" id="ARBA00022801"/>
    </source>
</evidence>
<comment type="cofactor">
    <cofactor evidence="1">
        <name>Ca(2+)</name>
        <dbReference type="ChEBI" id="CHEBI:29108"/>
    </cofactor>
</comment>
<dbReference type="InterPro" id="IPR033739">
    <property type="entry name" value="M10A_MMP"/>
</dbReference>
<evidence type="ECO:0000313" key="22">
    <source>
        <dbReference type="Proteomes" id="UP000823872"/>
    </source>
</evidence>
<evidence type="ECO:0000256" key="6">
    <source>
        <dbReference type="ARBA" id="ARBA00022530"/>
    </source>
</evidence>
<dbReference type="PIRSF" id="PIRSF001191">
    <property type="entry name" value="Peptidase_M10A_matrix"/>
    <property type="match status" value="1"/>
</dbReference>
<dbReference type="CDD" id="cd00094">
    <property type="entry name" value="HX"/>
    <property type="match status" value="1"/>
</dbReference>
<reference evidence="21" key="3">
    <citation type="submission" date="2025-09" db="UniProtKB">
        <authorList>
            <consortium name="Ensembl"/>
        </authorList>
    </citation>
    <scope>IDENTIFICATION</scope>
    <source>
        <strain evidence="21">breed Abyssinian</strain>
    </source>
</reference>
<keyword evidence="5" id="KW-0964">Secreted</keyword>
<protein>
    <recommendedName>
        <fullName evidence="20">Peptidase metallopeptidase domain-containing protein</fullName>
    </recommendedName>
</protein>
<accession>A0ABI7YHY8</accession>